<evidence type="ECO:0000313" key="3">
    <source>
        <dbReference type="Proteomes" id="UP000005801"/>
    </source>
</evidence>
<gene>
    <name evidence="2" type="ORF">PPSIR1_33671</name>
</gene>
<dbReference type="Proteomes" id="UP000005801">
    <property type="component" value="Unassembled WGS sequence"/>
</dbReference>
<dbReference type="STRING" id="391625.PPSIR1_33671"/>
<reference evidence="2 3" key="1">
    <citation type="submission" date="2007-06" db="EMBL/GenBank/DDBJ databases">
        <authorList>
            <person name="Shimkets L."/>
            <person name="Ferriera S."/>
            <person name="Johnson J."/>
            <person name="Kravitz S."/>
            <person name="Beeson K."/>
            <person name="Sutton G."/>
            <person name="Rogers Y.-H."/>
            <person name="Friedman R."/>
            <person name="Frazier M."/>
            <person name="Venter J.C."/>
        </authorList>
    </citation>
    <scope>NUCLEOTIDE SEQUENCE [LARGE SCALE GENOMIC DNA]</scope>
    <source>
        <strain evidence="2 3">SIR-1</strain>
    </source>
</reference>
<feature type="compositionally biased region" description="Low complexity" evidence="1">
    <location>
        <begin position="312"/>
        <end position="328"/>
    </location>
</feature>
<comment type="caution">
    <text evidence="2">The sequence shown here is derived from an EMBL/GenBank/DDBJ whole genome shotgun (WGS) entry which is preliminary data.</text>
</comment>
<name>A6GBK1_9BACT</name>
<dbReference type="eggNOG" id="ENOG5031507">
    <property type="taxonomic scope" value="Bacteria"/>
</dbReference>
<protein>
    <submittedName>
        <fullName evidence="2">Uncharacterized protein</fullName>
    </submittedName>
</protein>
<dbReference type="AlphaFoldDB" id="A6GBK1"/>
<organism evidence="2 3">
    <name type="scientific">Plesiocystis pacifica SIR-1</name>
    <dbReference type="NCBI Taxonomy" id="391625"/>
    <lineage>
        <taxon>Bacteria</taxon>
        <taxon>Pseudomonadati</taxon>
        <taxon>Myxococcota</taxon>
        <taxon>Polyangia</taxon>
        <taxon>Nannocystales</taxon>
        <taxon>Nannocystaceae</taxon>
        <taxon>Plesiocystis</taxon>
    </lineage>
</organism>
<evidence type="ECO:0000313" key="2">
    <source>
        <dbReference type="EMBL" id="EDM76707.1"/>
    </source>
</evidence>
<keyword evidence="3" id="KW-1185">Reference proteome</keyword>
<feature type="region of interest" description="Disordered" evidence="1">
    <location>
        <begin position="312"/>
        <end position="335"/>
    </location>
</feature>
<accession>A6GBK1</accession>
<evidence type="ECO:0000256" key="1">
    <source>
        <dbReference type="SAM" id="MobiDB-lite"/>
    </source>
</evidence>
<sequence length="335" mass="37326">MDVDENEIDLDTLYRHTKRERWGVAVFLWERDEKRAFRFADGEVRVFKKGYYELMVPTVAPGDGSATRLRAEVRAATTKHKEILPTVGHQLLLLLEEYPGGFTGEAWQKKHRGTGRRLKRHRNAAITEARDLLNPDDLAKFNAAGNHQEALDRLIKVLQGTDLVPSAQLNNLKKTRPTQELTTILTSMAKHPHEATVRPFQAALVSSRGPATSWQVVSAPLALLAPKHHMCVRPSVLSTQGKIIRARFNPPKRPDETGYQRYLDVAKAVYAELESLGHAPLDLLDIHDFAWTTLRPAAKAELARIREAEAANAVEASPLPTTTTTTTTAPPPKAP</sequence>
<proteinExistence type="predicted"/>
<dbReference type="EMBL" id="ABCS01000059">
    <property type="protein sequence ID" value="EDM76707.1"/>
    <property type="molecule type" value="Genomic_DNA"/>
</dbReference>